<evidence type="ECO:0000259" key="1">
    <source>
        <dbReference type="Pfam" id="PF05368"/>
    </source>
</evidence>
<reference evidence="2 3" key="1">
    <citation type="journal article" date="2016" name="Mol. Biol. Evol.">
        <title>Comparative Genomics of Early-Diverging Mushroom-Forming Fungi Provides Insights into the Origins of Lignocellulose Decay Capabilities.</title>
        <authorList>
            <person name="Nagy L.G."/>
            <person name="Riley R."/>
            <person name="Tritt A."/>
            <person name="Adam C."/>
            <person name="Daum C."/>
            <person name="Floudas D."/>
            <person name="Sun H."/>
            <person name="Yadav J.S."/>
            <person name="Pangilinan J."/>
            <person name="Larsson K.H."/>
            <person name="Matsuura K."/>
            <person name="Barry K."/>
            <person name="Labutti K."/>
            <person name="Kuo R."/>
            <person name="Ohm R.A."/>
            <person name="Bhattacharya S.S."/>
            <person name="Shirouzu T."/>
            <person name="Yoshinaga Y."/>
            <person name="Martin F.M."/>
            <person name="Grigoriev I.V."/>
            <person name="Hibbett D.S."/>
        </authorList>
    </citation>
    <scope>NUCLEOTIDE SEQUENCE [LARGE SCALE GENOMIC DNA]</scope>
    <source>
        <strain evidence="2 3">93-53</strain>
    </source>
</reference>
<dbReference type="OrthoDB" id="10262413at2759"/>
<sequence>MATSKTAIFLTGATGYIGGAVLARLLKHPSAETFDITVLTRDANKAKKLETFGVKAVVGTHDDLDKLESLAEQSHVVFSCADADNLPAIQAILQGQRKRHASVGDLPILIHTSGTGEIAEGTKGMYASETSYSDTNVEQIKSIPETAFHRNVDLTVVAADQQGYTKTYIVLPSTIYGIATHPLAQAGISNPHSIQIPNIIRVSIERKQAGMVGLGKSLWPDVHIDDLAELYITIFDTVTRDPELGHGWEGFHFGENGEHSWYDISKAIAVAFVELGLGGSDEPTTFTTEELVKFWGSEAIGLYYGSNVRCTADRGRSIGWKPRKTTKDMIASIKPEVQSLWKEAQEEGGLKLSTS</sequence>
<dbReference type="PANTHER" id="PTHR48079:SF6">
    <property type="entry name" value="NAD(P)-BINDING DOMAIN-CONTAINING PROTEIN-RELATED"/>
    <property type="match status" value="1"/>
</dbReference>
<dbReference type="EMBL" id="KV427645">
    <property type="protein sequence ID" value="KZT03271.1"/>
    <property type="molecule type" value="Genomic_DNA"/>
</dbReference>
<organism evidence="2 3">
    <name type="scientific">Laetiporus sulphureus 93-53</name>
    <dbReference type="NCBI Taxonomy" id="1314785"/>
    <lineage>
        <taxon>Eukaryota</taxon>
        <taxon>Fungi</taxon>
        <taxon>Dikarya</taxon>
        <taxon>Basidiomycota</taxon>
        <taxon>Agaricomycotina</taxon>
        <taxon>Agaricomycetes</taxon>
        <taxon>Polyporales</taxon>
        <taxon>Laetiporus</taxon>
    </lineage>
</organism>
<name>A0A165CR26_9APHY</name>
<dbReference type="FunCoup" id="A0A165CR26">
    <property type="interactions" value="19"/>
</dbReference>
<dbReference type="Pfam" id="PF05368">
    <property type="entry name" value="NmrA"/>
    <property type="match status" value="1"/>
</dbReference>
<dbReference type="InterPro" id="IPR008030">
    <property type="entry name" value="NmrA-like"/>
</dbReference>
<dbReference type="InterPro" id="IPR036291">
    <property type="entry name" value="NAD(P)-bd_dom_sf"/>
</dbReference>
<dbReference type="InterPro" id="IPR051783">
    <property type="entry name" value="NAD(P)-dependent_oxidoreduct"/>
</dbReference>
<dbReference type="STRING" id="1314785.A0A165CR26"/>
<dbReference type="AlphaFoldDB" id="A0A165CR26"/>
<keyword evidence="3" id="KW-1185">Reference proteome</keyword>
<dbReference type="PANTHER" id="PTHR48079">
    <property type="entry name" value="PROTEIN YEEZ"/>
    <property type="match status" value="1"/>
</dbReference>
<dbReference type="RefSeq" id="XP_040761011.1">
    <property type="nucleotide sequence ID" value="XM_040909612.1"/>
</dbReference>
<dbReference type="GO" id="GO:0005737">
    <property type="term" value="C:cytoplasm"/>
    <property type="evidence" value="ECO:0007669"/>
    <property type="project" value="TreeGrafter"/>
</dbReference>
<evidence type="ECO:0000313" key="3">
    <source>
        <dbReference type="Proteomes" id="UP000076871"/>
    </source>
</evidence>
<dbReference type="InParanoid" id="A0A165CR26"/>
<accession>A0A165CR26</accession>
<dbReference type="Gene3D" id="3.40.50.720">
    <property type="entry name" value="NAD(P)-binding Rossmann-like Domain"/>
    <property type="match status" value="1"/>
</dbReference>
<dbReference type="GeneID" id="63826641"/>
<protein>
    <submittedName>
        <fullName evidence="2">NAD(P)-binding protein</fullName>
    </submittedName>
</protein>
<proteinExistence type="predicted"/>
<gene>
    <name evidence="2" type="ORF">LAESUDRAFT_729308</name>
</gene>
<evidence type="ECO:0000313" key="2">
    <source>
        <dbReference type="EMBL" id="KZT03271.1"/>
    </source>
</evidence>
<dbReference type="Proteomes" id="UP000076871">
    <property type="component" value="Unassembled WGS sequence"/>
</dbReference>
<feature type="domain" description="NmrA-like" evidence="1">
    <location>
        <begin position="5"/>
        <end position="82"/>
    </location>
</feature>
<dbReference type="GO" id="GO:0004029">
    <property type="term" value="F:aldehyde dehydrogenase (NAD+) activity"/>
    <property type="evidence" value="ECO:0007669"/>
    <property type="project" value="TreeGrafter"/>
</dbReference>
<dbReference type="SUPFAM" id="SSF51735">
    <property type="entry name" value="NAD(P)-binding Rossmann-fold domains"/>
    <property type="match status" value="1"/>
</dbReference>